<dbReference type="OrthoDB" id="5231117at2759"/>
<gene>
    <name evidence="1" type="ORF">BD289DRAFT_424531</name>
</gene>
<accession>A0A2T3AI15</accession>
<reference evidence="1 2" key="1">
    <citation type="journal article" date="2018" name="Mycol. Prog.">
        <title>Coniella lustricola, a new species from submerged detritus.</title>
        <authorList>
            <person name="Raudabaugh D.B."/>
            <person name="Iturriaga T."/>
            <person name="Carver A."/>
            <person name="Mondo S."/>
            <person name="Pangilinan J."/>
            <person name="Lipzen A."/>
            <person name="He G."/>
            <person name="Amirebrahimi M."/>
            <person name="Grigoriev I.V."/>
            <person name="Miller A.N."/>
        </authorList>
    </citation>
    <scope>NUCLEOTIDE SEQUENCE [LARGE SCALE GENOMIC DNA]</scope>
    <source>
        <strain evidence="1 2">B22-T-1</strain>
    </source>
</reference>
<keyword evidence="2" id="KW-1185">Reference proteome</keyword>
<dbReference type="Proteomes" id="UP000241462">
    <property type="component" value="Unassembled WGS sequence"/>
</dbReference>
<proteinExistence type="predicted"/>
<organism evidence="1 2">
    <name type="scientific">Coniella lustricola</name>
    <dbReference type="NCBI Taxonomy" id="2025994"/>
    <lineage>
        <taxon>Eukaryota</taxon>
        <taxon>Fungi</taxon>
        <taxon>Dikarya</taxon>
        <taxon>Ascomycota</taxon>
        <taxon>Pezizomycotina</taxon>
        <taxon>Sordariomycetes</taxon>
        <taxon>Sordariomycetidae</taxon>
        <taxon>Diaporthales</taxon>
        <taxon>Schizoparmaceae</taxon>
        <taxon>Coniella</taxon>
    </lineage>
</organism>
<dbReference type="PROSITE" id="PS51257">
    <property type="entry name" value="PROKAR_LIPOPROTEIN"/>
    <property type="match status" value="1"/>
</dbReference>
<evidence type="ECO:0000313" key="2">
    <source>
        <dbReference type="Proteomes" id="UP000241462"/>
    </source>
</evidence>
<evidence type="ECO:0000313" key="1">
    <source>
        <dbReference type="EMBL" id="PSR99074.1"/>
    </source>
</evidence>
<protein>
    <submittedName>
        <fullName evidence="1">Uncharacterized protein</fullName>
    </submittedName>
</protein>
<dbReference type="EMBL" id="KZ678386">
    <property type="protein sequence ID" value="PSR99074.1"/>
    <property type="molecule type" value="Genomic_DNA"/>
</dbReference>
<sequence length="278" mass="31037">MKLRALSSSKQQHIQIFPLVISCEQISRARLPSVPHLPLRPKQHTATTTNPKFIAMASHAQLKTGSTIPITELIIRDSSLEHALEVLRGKTTKELLEVRTLRISLTEANLLYWQGSLWTEASSVFDKDDLEEYARIYPAATPKSTNGTSPPCEEFRTLLRFIASSFDLGALVLEVDAGSAAWSLFEDKGAGAYGEDDVDDEWRFIYEFYLDIGRALIDVFGTTKLHKINVKTAIWDGMGPWLDAQICGKELETARAVTGVPRYHTATSRLQANTTEKN</sequence>
<dbReference type="InParanoid" id="A0A2T3AI15"/>
<name>A0A2T3AI15_9PEZI</name>
<dbReference type="AlphaFoldDB" id="A0A2T3AI15"/>